<evidence type="ECO:0000256" key="1">
    <source>
        <dbReference type="SAM" id="MobiDB-lite"/>
    </source>
</evidence>
<dbReference type="PANTHER" id="PTHR36855:SF1">
    <property type="entry name" value="PEROXISOME MEMBRANE ANCHOR PROTEIN PEX14P N-TERMINAL DOMAIN-CONTAINING PROTEIN"/>
    <property type="match status" value="1"/>
</dbReference>
<evidence type="ECO:0000259" key="3">
    <source>
        <dbReference type="Pfam" id="PF25871"/>
    </source>
</evidence>
<dbReference type="EMBL" id="CP089279">
    <property type="protein sequence ID" value="USP80734.1"/>
    <property type="molecule type" value="Genomic_DNA"/>
</dbReference>
<sequence>MSVTTDGLNDVYEALESYNWDDDVEFQAGLQAIIGSNSTPEQTTELALRARCFYYARKYNKNIDFDAYKTYRSARNRPPPTPPSSTNVLATSVVDQELAQSNDPKTTSNATAPAPTTEPSGILPSPPNATEPPAPYPTSFAHIVDLITSGKPVPGIKEIPPTVLEGQGTQATKPTRKKPWEKDEAPAEAAKETGAA</sequence>
<dbReference type="VEuPathDB" id="FungiDB:yc1106_08008"/>
<dbReference type="PANTHER" id="PTHR36855">
    <property type="entry name" value="CHROMOSOME 10, WHOLE GENOME SHOTGUN SEQUENCE"/>
    <property type="match status" value="1"/>
</dbReference>
<protein>
    <submittedName>
        <fullName evidence="4">Uncharacterized protein</fullName>
    </submittedName>
</protein>
<evidence type="ECO:0000313" key="5">
    <source>
        <dbReference type="Proteomes" id="UP001056012"/>
    </source>
</evidence>
<name>A0A9Q8ZFY2_CURCL</name>
<feature type="domain" description="PEX14-like helix-turn-helix" evidence="3">
    <location>
        <begin position="10"/>
        <end position="75"/>
    </location>
</feature>
<evidence type="ECO:0000259" key="2">
    <source>
        <dbReference type="Pfam" id="PF17733"/>
    </source>
</evidence>
<gene>
    <name evidence="4" type="ORF">yc1106_08008</name>
</gene>
<organism evidence="4 5">
    <name type="scientific">Curvularia clavata</name>
    <dbReference type="NCBI Taxonomy" id="95742"/>
    <lineage>
        <taxon>Eukaryota</taxon>
        <taxon>Fungi</taxon>
        <taxon>Dikarya</taxon>
        <taxon>Ascomycota</taxon>
        <taxon>Pezizomycotina</taxon>
        <taxon>Dothideomycetes</taxon>
        <taxon>Pleosporomycetidae</taxon>
        <taxon>Pleosporales</taxon>
        <taxon>Pleosporineae</taxon>
        <taxon>Pleosporaceae</taxon>
        <taxon>Curvularia</taxon>
    </lineage>
</organism>
<dbReference type="AlphaFoldDB" id="A0A9Q8ZFY2"/>
<proteinExistence type="predicted"/>
<feature type="compositionally biased region" description="Pro residues" evidence="1">
    <location>
        <begin position="124"/>
        <end position="136"/>
    </location>
</feature>
<feature type="compositionally biased region" description="Basic and acidic residues" evidence="1">
    <location>
        <begin position="178"/>
        <end position="196"/>
    </location>
</feature>
<dbReference type="Pfam" id="PF17733">
    <property type="entry name" value="KPWE_dom"/>
    <property type="match status" value="1"/>
</dbReference>
<keyword evidence="5" id="KW-1185">Reference proteome</keyword>
<dbReference type="Pfam" id="PF25871">
    <property type="entry name" value="HTH_76"/>
    <property type="match status" value="1"/>
</dbReference>
<dbReference type="OrthoDB" id="9936937at2759"/>
<dbReference type="InterPro" id="IPR058841">
    <property type="entry name" value="HTH_76"/>
</dbReference>
<feature type="domain" description="Peroxisomal membrane protein PEX14-like KPWE" evidence="2">
    <location>
        <begin position="135"/>
        <end position="182"/>
    </location>
</feature>
<evidence type="ECO:0000313" key="4">
    <source>
        <dbReference type="EMBL" id="USP80734.1"/>
    </source>
</evidence>
<feature type="compositionally biased region" description="Low complexity" evidence="1">
    <location>
        <begin position="104"/>
        <end position="117"/>
    </location>
</feature>
<feature type="region of interest" description="Disordered" evidence="1">
    <location>
        <begin position="155"/>
        <end position="196"/>
    </location>
</feature>
<dbReference type="InterPro" id="IPR040554">
    <property type="entry name" value="KPWE_PEX14_dom"/>
</dbReference>
<dbReference type="Proteomes" id="UP001056012">
    <property type="component" value="Chromosome 6"/>
</dbReference>
<accession>A0A9Q8ZFY2</accession>
<feature type="region of interest" description="Disordered" evidence="1">
    <location>
        <begin position="98"/>
        <end position="137"/>
    </location>
</feature>
<reference evidence="4" key="1">
    <citation type="submission" date="2021-12" db="EMBL/GenBank/DDBJ databases">
        <title>Curvularia clavata genome.</title>
        <authorList>
            <person name="Cao Y."/>
        </authorList>
    </citation>
    <scope>NUCLEOTIDE SEQUENCE</scope>
    <source>
        <strain evidence="4">Yc1106</strain>
    </source>
</reference>